<keyword evidence="3" id="KW-1185">Reference proteome</keyword>
<gene>
    <name evidence="2" type="ORF">Vau01_123540</name>
</gene>
<reference evidence="2" key="1">
    <citation type="submission" date="2021-01" db="EMBL/GenBank/DDBJ databases">
        <title>Whole genome shotgun sequence of Virgisporangium aurantiacum NBRC 16421.</title>
        <authorList>
            <person name="Komaki H."/>
            <person name="Tamura T."/>
        </authorList>
    </citation>
    <scope>NUCLEOTIDE SEQUENCE</scope>
    <source>
        <strain evidence="2">NBRC 16421</strain>
    </source>
</reference>
<dbReference type="AlphaFoldDB" id="A0A8J3ZNE1"/>
<evidence type="ECO:0000256" key="1">
    <source>
        <dbReference type="SAM" id="MobiDB-lite"/>
    </source>
</evidence>
<dbReference type="EMBL" id="BOPG01000132">
    <property type="protein sequence ID" value="GIJ64838.1"/>
    <property type="molecule type" value="Genomic_DNA"/>
</dbReference>
<evidence type="ECO:0000313" key="2">
    <source>
        <dbReference type="EMBL" id="GIJ64838.1"/>
    </source>
</evidence>
<sequence>MYRRLWFDLHATVLHAEHALTRADRPALILRDGPSPLLAGNGTPMLHASPPVPAAHIDSSTDNTNNTATDDAVDTGTTAVCATALARTVRLPLPSRSALTVEPIRDILRRGAHTGHAWFTVDIDAAGLRATTTRTVRDSAPPASATWRDALISHHRQGQYKGQTCPGYQVHGGAPARFRTEVMHQLLADTLCSHTPNRVVTTVFEGRKPWLVDDLGDRTPVTADADGWWPITHPGLRWTASLSAETDGPDPEPVFEPYGTDGAGLRCGVCGAIDEATYRELPSMAGFGDDTATTCTICGSAETTDPVFGLRADPKPWPPQPGAPSHGTGSRRPEPSA</sequence>
<name>A0A8J3ZNE1_9ACTN</name>
<dbReference type="Proteomes" id="UP000612585">
    <property type="component" value="Unassembled WGS sequence"/>
</dbReference>
<proteinExistence type="predicted"/>
<dbReference type="RefSeq" id="WP_204014425.1">
    <property type="nucleotide sequence ID" value="NZ_BOPG01000132.1"/>
</dbReference>
<feature type="region of interest" description="Disordered" evidence="1">
    <location>
        <begin position="306"/>
        <end position="337"/>
    </location>
</feature>
<protein>
    <submittedName>
        <fullName evidence="2">Uncharacterized protein</fullName>
    </submittedName>
</protein>
<comment type="caution">
    <text evidence="2">The sequence shown here is derived from an EMBL/GenBank/DDBJ whole genome shotgun (WGS) entry which is preliminary data.</text>
</comment>
<evidence type="ECO:0000313" key="3">
    <source>
        <dbReference type="Proteomes" id="UP000612585"/>
    </source>
</evidence>
<accession>A0A8J3ZNE1</accession>
<organism evidence="2 3">
    <name type="scientific">Virgisporangium aurantiacum</name>
    <dbReference type="NCBI Taxonomy" id="175570"/>
    <lineage>
        <taxon>Bacteria</taxon>
        <taxon>Bacillati</taxon>
        <taxon>Actinomycetota</taxon>
        <taxon>Actinomycetes</taxon>
        <taxon>Micromonosporales</taxon>
        <taxon>Micromonosporaceae</taxon>
        <taxon>Virgisporangium</taxon>
    </lineage>
</organism>